<dbReference type="InterPro" id="IPR033469">
    <property type="entry name" value="CYTH-like_dom_sf"/>
</dbReference>
<dbReference type="EMBL" id="PVTF01000012">
    <property type="protein sequence ID" value="PRY36335.1"/>
    <property type="molecule type" value="Genomic_DNA"/>
</dbReference>
<dbReference type="InterPro" id="IPR038186">
    <property type="entry name" value="CHAD_dom_sf"/>
</dbReference>
<dbReference type="CDD" id="cd07374">
    <property type="entry name" value="CYTH-like_Pase"/>
    <property type="match status" value="1"/>
</dbReference>
<dbReference type="AlphaFoldDB" id="A0A2T0SSE4"/>
<dbReference type="SMART" id="SM01118">
    <property type="entry name" value="CYTH"/>
    <property type="match status" value="1"/>
</dbReference>
<comment type="caution">
    <text evidence="4">The sequence shown here is derived from an EMBL/GenBank/DDBJ whole genome shotgun (WGS) entry which is preliminary data.</text>
</comment>
<proteinExistence type="predicted"/>
<evidence type="ECO:0000259" key="2">
    <source>
        <dbReference type="PROSITE" id="PS51707"/>
    </source>
</evidence>
<dbReference type="Proteomes" id="UP000239494">
    <property type="component" value="Unassembled WGS sequence"/>
</dbReference>
<dbReference type="Gene3D" id="2.40.320.10">
    <property type="entry name" value="Hypothetical Protein Pfu-838710-001"/>
    <property type="match status" value="1"/>
</dbReference>
<feature type="domain" description="CHAD" evidence="3">
    <location>
        <begin position="217"/>
        <end position="502"/>
    </location>
</feature>
<dbReference type="SUPFAM" id="SSF55154">
    <property type="entry name" value="CYTH-like phosphatases"/>
    <property type="match status" value="1"/>
</dbReference>
<dbReference type="PANTHER" id="PTHR39339:SF1">
    <property type="entry name" value="CHAD DOMAIN-CONTAINING PROTEIN"/>
    <property type="match status" value="1"/>
</dbReference>
<gene>
    <name evidence="4" type="ORF">CLV43_112263</name>
</gene>
<evidence type="ECO:0000313" key="4">
    <source>
        <dbReference type="EMBL" id="PRY36335.1"/>
    </source>
</evidence>
<dbReference type="SMART" id="SM00880">
    <property type="entry name" value="CHAD"/>
    <property type="match status" value="1"/>
</dbReference>
<organism evidence="4 5">
    <name type="scientific">Umezawaea tangerina</name>
    <dbReference type="NCBI Taxonomy" id="84725"/>
    <lineage>
        <taxon>Bacteria</taxon>
        <taxon>Bacillati</taxon>
        <taxon>Actinomycetota</taxon>
        <taxon>Actinomycetes</taxon>
        <taxon>Pseudonocardiales</taxon>
        <taxon>Pseudonocardiaceae</taxon>
        <taxon>Umezawaea</taxon>
    </lineage>
</organism>
<dbReference type="PROSITE" id="PS51708">
    <property type="entry name" value="CHAD"/>
    <property type="match status" value="1"/>
</dbReference>
<evidence type="ECO:0000313" key="5">
    <source>
        <dbReference type="Proteomes" id="UP000239494"/>
    </source>
</evidence>
<evidence type="ECO:0000256" key="1">
    <source>
        <dbReference type="SAM" id="MobiDB-lite"/>
    </source>
</evidence>
<feature type="region of interest" description="Disordered" evidence="1">
    <location>
        <begin position="1"/>
        <end position="28"/>
    </location>
</feature>
<dbReference type="PROSITE" id="PS51707">
    <property type="entry name" value="CYTH"/>
    <property type="match status" value="1"/>
</dbReference>
<dbReference type="InterPro" id="IPR023577">
    <property type="entry name" value="CYTH_domain"/>
</dbReference>
<protein>
    <submittedName>
        <fullName evidence="4">Inorganic triphosphatase YgiF</fullName>
    </submittedName>
</protein>
<dbReference type="PANTHER" id="PTHR39339">
    <property type="entry name" value="SLR1444 PROTEIN"/>
    <property type="match status" value="1"/>
</dbReference>
<dbReference type="Pfam" id="PF05235">
    <property type="entry name" value="CHAD"/>
    <property type="match status" value="1"/>
</dbReference>
<evidence type="ECO:0000259" key="3">
    <source>
        <dbReference type="PROSITE" id="PS51708"/>
    </source>
</evidence>
<name>A0A2T0SSE4_9PSEU</name>
<reference evidence="4 5" key="1">
    <citation type="submission" date="2018-03" db="EMBL/GenBank/DDBJ databases">
        <title>Genomic Encyclopedia of Archaeal and Bacterial Type Strains, Phase II (KMG-II): from individual species to whole genera.</title>
        <authorList>
            <person name="Goeker M."/>
        </authorList>
    </citation>
    <scope>NUCLEOTIDE SEQUENCE [LARGE SCALE GENOMIC DNA]</scope>
    <source>
        <strain evidence="4 5">DSM 44720</strain>
    </source>
</reference>
<keyword evidence="5" id="KW-1185">Reference proteome</keyword>
<accession>A0A2T0SSE4</accession>
<dbReference type="Pfam" id="PF01928">
    <property type="entry name" value="CYTH"/>
    <property type="match status" value="1"/>
</dbReference>
<dbReference type="InterPro" id="IPR007899">
    <property type="entry name" value="CHAD_dom"/>
</dbReference>
<sequence length="506" mass="55710">MSRGMATSVHETERKYEAPAGSDLPPLDGFPGVAAEAGPERIELEAVYYDTADLRLARGGVTLRRRTGGEDEGWHLKLPVGEDTREEVRLPLGKARKPPKELVNLVQVHVRGTDLAPVARIRTTRERWQLVDEHGGLLIEVVEDLVSAQVVDDDSAADSWREIEVELGERGDRKLLDVVERRLFDAGMRRSTSSAKLTRLLSDRLEPASPGPRTGRKATAGDVVLAYLHEHAEALKHHDPAVRRDRDDAVHQMRVSTRRLRSALQAYGKVVDRESTRELTDELRWLAGVLGEARDLEVLHRRFTHAVAELDPDLVLGPVQARLTRHFAPLETAALKSSVDTLTSPRYFALLDAVDALLTAPPLTPLAAKKATDVLPKLVAKAYRRLAGHAAEVLATRPGAERDVALHESRKAAKRLRYTTEATVPVFGKRAKAYRKRVKGVQTLLGEHQDSVVARPALRELAVQAQLDGENAFAFGVLHGLESGAAARIEDGFPAVWRGVGKPKLS</sequence>
<dbReference type="Gene3D" id="1.40.20.10">
    <property type="entry name" value="CHAD domain"/>
    <property type="match status" value="1"/>
</dbReference>
<feature type="domain" description="CYTH" evidence="2">
    <location>
        <begin position="9"/>
        <end position="207"/>
    </location>
</feature>